<evidence type="ECO:0000313" key="1">
    <source>
        <dbReference type="EMBL" id="MPN60734.1"/>
    </source>
</evidence>
<name>A0A645JK82_9ZZZZ</name>
<organism evidence="1">
    <name type="scientific">bioreactor metagenome</name>
    <dbReference type="NCBI Taxonomy" id="1076179"/>
    <lineage>
        <taxon>unclassified sequences</taxon>
        <taxon>metagenomes</taxon>
        <taxon>ecological metagenomes</taxon>
    </lineage>
</organism>
<comment type="caution">
    <text evidence="1">The sequence shown here is derived from an EMBL/GenBank/DDBJ whole genome shotgun (WGS) entry which is preliminary data.</text>
</comment>
<accession>A0A645JK82</accession>
<dbReference type="AlphaFoldDB" id="A0A645JK82"/>
<protein>
    <submittedName>
        <fullName evidence="1">Uncharacterized protein</fullName>
    </submittedName>
</protein>
<gene>
    <name evidence="1" type="ORF">SDC9_208465</name>
</gene>
<dbReference type="EMBL" id="VSSQ01136390">
    <property type="protein sequence ID" value="MPN60734.1"/>
    <property type="molecule type" value="Genomic_DNA"/>
</dbReference>
<sequence>MEPADAEIFFQKRIGPVENADRVFADDDDFLAGRIGLDVESVIAFGFFEFAEDFFRNQGLSVLQCGEKDFSVVRGAFVHPEENRRGGRPLDILRPCDFSEIALQFGNSPHFGTARFCIEMNQSIGFSVDCQRILRGMAP</sequence>
<reference evidence="1" key="1">
    <citation type="submission" date="2019-08" db="EMBL/GenBank/DDBJ databases">
        <authorList>
            <person name="Kucharzyk K."/>
            <person name="Murdoch R.W."/>
            <person name="Higgins S."/>
            <person name="Loffler F."/>
        </authorList>
    </citation>
    <scope>NUCLEOTIDE SEQUENCE</scope>
</reference>
<proteinExistence type="predicted"/>